<dbReference type="SUPFAM" id="SSF53335">
    <property type="entry name" value="S-adenosyl-L-methionine-dependent methyltransferases"/>
    <property type="match status" value="1"/>
</dbReference>
<dbReference type="RefSeq" id="WP_084200994.1">
    <property type="nucleotide sequence ID" value="NZ_BMYL01000006.1"/>
</dbReference>
<sequence>MSFNKSYLGERQDIIGCIPVSTTRMLDIGCSVGALGRAAKTAVPGLYVHGIDYDADMAAVATEHLDEVTVADMDSFALAEGFPNASFDCVVMADVLEHLRDPWKVVRDVTEVAADGATVIACVPNVRHIDTLFNLVFRQRWPYRERGIHDRTHLRFFARGNLPGLMAQNGLEIVTVRTNYRLVERPSRLNRFARFLALPGLRGFLAFQYIVVARRLPRVAS</sequence>
<dbReference type="Pfam" id="PF13489">
    <property type="entry name" value="Methyltransf_23"/>
    <property type="match status" value="1"/>
</dbReference>
<protein>
    <submittedName>
        <fullName evidence="1">Class I SAM-dependent methyltransferase</fullName>
    </submittedName>
</protein>
<evidence type="ECO:0000313" key="1">
    <source>
        <dbReference type="EMBL" id="PLW84719.1"/>
    </source>
</evidence>
<accession>A0AAP8SLN2</accession>
<keyword evidence="1" id="KW-0489">Methyltransferase</keyword>
<dbReference type="PANTHER" id="PTHR43861">
    <property type="entry name" value="TRANS-ACONITATE 2-METHYLTRANSFERASE-RELATED"/>
    <property type="match status" value="1"/>
</dbReference>
<dbReference type="KEGG" id="hja:BST95_19405"/>
<comment type="caution">
    <text evidence="1">The sequence shown here is derived from an EMBL/GenBank/DDBJ whole genome shotgun (WGS) entry which is preliminary data.</text>
</comment>
<name>A0AAP8SLN2_9GAMM</name>
<proteinExistence type="predicted"/>
<dbReference type="AlphaFoldDB" id="A0AAP8SLN2"/>
<evidence type="ECO:0000313" key="2">
    <source>
        <dbReference type="Proteomes" id="UP000235162"/>
    </source>
</evidence>
<reference evidence="1 2" key="1">
    <citation type="submission" date="2018-01" db="EMBL/GenBank/DDBJ databases">
        <title>The draft genome sequence of Halioglobus japonicus S1-36.</title>
        <authorList>
            <person name="Du Z.-J."/>
            <person name="Shi M.-J."/>
        </authorList>
    </citation>
    <scope>NUCLEOTIDE SEQUENCE [LARGE SCALE GENOMIC DNA]</scope>
    <source>
        <strain evidence="1 2">S1-36</strain>
    </source>
</reference>
<keyword evidence="1" id="KW-0808">Transferase</keyword>
<dbReference type="PANTHER" id="PTHR43861:SF6">
    <property type="entry name" value="METHYLTRANSFERASE TYPE 11"/>
    <property type="match status" value="1"/>
</dbReference>
<keyword evidence="2" id="KW-1185">Reference proteome</keyword>
<dbReference type="GO" id="GO:0008168">
    <property type="term" value="F:methyltransferase activity"/>
    <property type="evidence" value="ECO:0007669"/>
    <property type="project" value="UniProtKB-KW"/>
</dbReference>
<dbReference type="Proteomes" id="UP000235162">
    <property type="component" value="Unassembled WGS sequence"/>
</dbReference>
<gene>
    <name evidence="1" type="ORF">C0029_17090</name>
</gene>
<organism evidence="1 2">
    <name type="scientific">Halioglobus japonicus</name>
    <dbReference type="NCBI Taxonomy" id="930805"/>
    <lineage>
        <taxon>Bacteria</taxon>
        <taxon>Pseudomonadati</taxon>
        <taxon>Pseudomonadota</taxon>
        <taxon>Gammaproteobacteria</taxon>
        <taxon>Cellvibrionales</taxon>
        <taxon>Halieaceae</taxon>
        <taxon>Halioglobus</taxon>
    </lineage>
</organism>
<dbReference type="Gene3D" id="3.40.50.150">
    <property type="entry name" value="Vaccinia Virus protein VP39"/>
    <property type="match status" value="1"/>
</dbReference>
<dbReference type="CDD" id="cd02440">
    <property type="entry name" value="AdoMet_MTases"/>
    <property type="match status" value="1"/>
</dbReference>
<dbReference type="EMBL" id="PKUR01000005">
    <property type="protein sequence ID" value="PLW84719.1"/>
    <property type="molecule type" value="Genomic_DNA"/>
</dbReference>
<dbReference type="KEGG" id="hja:BST95_19250"/>
<dbReference type="InterPro" id="IPR029063">
    <property type="entry name" value="SAM-dependent_MTases_sf"/>
</dbReference>
<dbReference type="GO" id="GO:0032259">
    <property type="term" value="P:methylation"/>
    <property type="evidence" value="ECO:0007669"/>
    <property type="project" value="UniProtKB-KW"/>
</dbReference>